<evidence type="ECO:0000256" key="1">
    <source>
        <dbReference type="ARBA" id="ARBA00009986"/>
    </source>
</evidence>
<evidence type="ECO:0000256" key="3">
    <source>
        <dbReference type="ARBA" id="ARBA00024226"/>
    </source>
</evidence>
<dbReference type="GeneID" id="28842594"/>
<dbReference type="EC" id="1.2.1.3" evidence="3"/>
<evidence type="ECO:0000259" key="7">
    <source>
        <dbReference type="Pfam" id="PF00171"/>
    </source>
</evidence>
<dbReference type="SUPFAM" id="SSF53720">
    <property type="entry name" value="ALDH-like"/>
    <property type="match status" value="1"/>
</dbReference>
<evidence type="ECO:0000256" key="2">
    <source>
        <dbReference type="ARBA" id="ARBA00023002"/>
    </source>
</evidence>
<dbReference type="AlphaFoldDB" id="A0A1B8GBB9"/>
<dbReference type="FunFam" id="3.40.605.10:FF:000007">
    <property type="entry name" value="NAD/NADP-dependent betaine aldehyde dehydrogenase"/>
    <property type="match status" value="1"/>
</dbReference>
<dbReference type="EMBL" id="KV460257">
    <property type="protein sequence ID" value="OBT93135.1"/>
    <property type="molecule type" value="Genomic_DNA"/>
</dbReference>
<accession>A0A1B8GBB9</accession>
<evidence type="ECO:0000256" key="4">
    <source>
        <dbReference type="ARBA" id="ARBA00049194"/>
    </source>
</evidence>
<dbReference type="InterPro" id="IPR016160">
    <property type="entry name" value="Ald_DH_CS_CYS"/>
</dbReference>
<dbReference type="STRING" id="342668.A0A1B8GBB9"/>
<dbReference type="InterPro" id="IPR016161">
    <property type="entry name" value="Ald_DH/histidinol_DH"/>
</dbReference>
<comment type="similarity">
    <text evidence="1 6">Belongs to the aldehyde dehydrogenase family.</text>
</comment>
<keyword evidence="2 6" id="KW-0560">Oxidoreductase</keyword>
<evidence type="ECO:0000256" key="5">
    <source>
        <dbReference type="PROSITE-ProRule" id="PRU10007"/>
    </source>
</evidence>
<gene>
    <name evidence="8" type="ORF">VE01_09208</name>
</gene>
<dbReference type="Proteomes" id="UP000091956">
    <property type="component" value="Unassembled WGS sequence"/>
</dbReference>
<proteinExistence type="inferred from homology"/>
<dbReference type="PROSITE" id="PS00687">
    <property type="entry name" value="ALDEHYDE_DEHYDR_GLU"/>
    <property type="match status" value="1"/>
</dbReference>
<reference evidence="9" key="2">
    <citation type="journal article" date="2018" name="Nat. Commun.">
        <title>Extreme sensitivity to ultraviolet light in the fungal pathogen causing white-nose syndrome of bats.</title>
        <authorList>
            <person name="Palmer J.M."/>
            <person name="Drees K.P."/>
            <person name="Foster J.T."/>
            <person name="Lindner D.L."/>
        </authorList>
    </citation>
    <scope>NUCLEOTIDE SEQUENCE [LARGE SCALE GENOMIC DNA]</scope>
    <source>
        <strain evidence="9">UAMH 10579</strain>
    </source>
</reference>
<organism evidence="8 9">
    <name type="scientific">Pseudogymnoascus verrucosus</name>
    <dbReference type="NCBI Taxonomy" id="342668"/>
    <lineage>
        <taxon>Eukaryota</taxon>
        <taxon>Fungi</taxon>
        <taxon>Dikarya</taxon>
        <taxon>Ascomycota</taxon>
        <taxon>Pezizomycotina</taxon>
        <taxon>Leotiomycetes</taxon>
        <taxon>Thelebolales</taxon>
        <taxon>Thelebolaceae</taxon>
        <taxon>Pseudogymnoascus</taxon>
    </lineage>
</organism>
<dbReference type="InterPro" id="IPR015590">
    <property type="entry name" value="Aldehyde_DH_dom"/>
</dbReference>
<keyword evidence="9" id="KW-1185">Reference proteome</keyword>
<feature type="domain" description="Aldehyde dehydrogenase" evidence="7">
    <location>
        <begin position="15"/>
        <end position="476"/>
    </location>
</feature>
<dbReference type="InterPro" id="IPR016162">
    <property type="entry name" value="Ald_DH_N"/>
</dbReference>
<dbReference type="Gene3D" id="3.40.605.10">
    <property type="entry name" value="Aldehyde Dehydrogenase, Chain A, domain 1"/>
    <property type="match status" value="1"/>
</dbReference>
<dbReference type="GO" id="GO:0004029">
    <property type="term" value="F:aldehyde dehydrogenase (NAD+) activity"/>
    <property type="evidence" value="ECO:0007669"/>
    <property type="project" value="UniProtKB-EC"/>
</dbReference>
<evidence type="ECO:0000313" key="8">
    <source>
        <dbReference type="EMBL" id="OBT93135.1"/>
    </source>
</evidence>
<name>A0A1B8GBB9_9PEZI</name>
<dbReference type="Pfam" id="PF00171">
    <property type="entry name" value="Aldedh"/>
    <property type="match status" value="1"/>
</dbReference>
<dbReference type="PANTHER" id="PTHR11699">
    <property type="entry name" value="ALDEHYDE DEHYDROGENASE-RELATED"/>
    <property type="match status" value="1"/>
</dbReference>
<dbReference type="OrthoDB" id="310895at2759"/>
<dbReference type="InterPro" id="IPR029510">
    <property type="entry name" value="Ald_DH_CS_GLU"/>
</dbReference>
<evidence type="ECO:0000256" key="6">
    <source>
        <dbReference type="RuleBase" id="RU003345"/>
    </source>
</evidence>
<reference evidence="8 9" key="1">
    <citation type="submission" date="2016-03" db="EMBL/GenBank/DDBJ databases">
        <title>Comparative genomics of Pseudogymnoascus destructans, the fungus causing white-nose syndrome of bats.</title>
        <authorList>
            <person name="Palmer J.M."/>
            <person name="Drees K.P."/>
            <person name="Foster J.T."/>
            <person name="Lindner D.L."/>
        </authorList>
    </citation>
    <scope>NUCLEOTIDE SEQUENCE [LARGE SCALE GENOMIC DNA]</scope>
    <source>
        <strain evidence="8 9">UAMH 10579</strain>
    </source>
</reference>
<protein>
    <recommendedName>
        <fullName evidence="3">aldehyde dehydrogenase (NAD(+))</fullName>
        <ecNumber evidence="3">1.2.1.3</ecNumber>
    </recommendedName>
</protein>
<dbReference type="Gene3D" id="3.40.309.10">
    <property type="entry name" value="Aldehyde Dehydrogenase, Chain A, domain 2"/>
    <property type="match status" value="1"/>
</dbReference>
<dbReference type="InterPro" id="IPR016163">
    <property type="entry name" value="Ald_DH_C"/>
</dbReference>
<dbReference type="FunFam" id="3.40.309.10:FF:000012">
    <property type="entry name" value="Betaine aldehyde dehydrogenase"/>
    <property type="match status" value="1"/>
</dbReference>
<evidence type="ECO:0000313" key="9">
    <source>
        <dbReference type="Proteomes" id="UP000091956"/>
    </source>
</evidence>
<feature type="active site" evidence="5">
    <location>
        <position position="253"/>
    </location>
</feature>
<dbReference type="PROSITE" id="PS00070">
    <property type="entry name" value="ALDEHYDE_DEHYDR_CYS"/>
    <property type="match status" value="1"/>
</dbReference>
<dbReference type="RefSeq" id="XP_018126868.1">
    <property type="nucleotide sequence ID" value="XM_018278624.2"/>
</dbReference>
<comment type="catalytic activity">
    <reaction evidence="4">
        <text>an aldehyde + NAD(+) + H2O = a carboxylate + NADH + 2 H(+)</text>
        <dbReference type="Rhea" id="RHEA:16185"/>
        <dbReference type="ChEBI" id="CHEBI:15377"/>
        <dbReference type="ChEBI" id="CHEBI:15378"/>
        <dbReference type="ChEBI" id="CHEBI:17478"/>
        <dbReference type="ChEBI" id="CHEBI:29067"/>
        <dbReference type="ChEBI" id="CHEBI:57540"/>
        <dbReference type="ChEBI" id="CHEBI:57945"/>
        <dbReference type="EC" id="1.2.1.3"/>
    </reaction>
</comment>
<sequence length="485" mass="51608">MAQNFQTKLFINNEYVSAKSGTYVVVRNPVDDSIVTDAVHSGGEEDVNDAVAAAQAAFKGPWSIMPGSERAKCMLKLADLLDENFESLMKLETIAMGQPVALAAPLGSLMGSTWRHYAGYCDKIPGELVPEGDDKTYKLIRYDPLGVCAGIAAWNATLYMLCMKIAPAVAAGNTFIFKSSEKSPLGSLPVGELIVQAGFPPGVINLLSGDGSTGALMASHMGIKKISYTGSVSSGRKVQIAATNSNLKRVTLELGGKSPSIIFKDADLENALVHSSQNFLFNSGQVCIAATRILVQEEIAEEFTKGLKARFDMFKGALGDPALPSTFLGPLADTAQKDRVVSFFEQAKKDGVEFLAGGKSKGNYIEPTIMNNPPLESSVWRDEIFGPALAIRTFKTVEEAIELANDTTYGLAAYLFTRDIPLALRVSKLIEAGTVSINASIGGNIDMPFGGWKESGNGGREGGRAGLMSYLEAKSITINMQGGTG</sequence>